<dbReference type="InterPro" id="IPR008685">
    <property type="entry name" value="Centromere_Mis12"/>
</dbReference>
<dbReference type="AlphaFoldDB" id="A0A6H0XNR8"/>
<dbReference type="GO" id="GO:0051382">
    <property type="term" value="P:kinetochore assembly"/>
    <property type="evidence" value="ECO:0007669"/>
    <property type="project" value="TreeGrafter"/>
</dbReference>
<comment type="subcellular location">
    <subcellularLocation>
        <location evidence="1">Chromosome</location>
        <location evidence="1">Centromere</location>
        <location evidence="1">Kinetochore</location>
    </subcellularLocation>
</comment>
<dbReference type="Pfam" id="PF05859">
    <property type="entry name" value="Mis12"/>
    <property type="match status" value="1"/>
</dbReference>
<name>A0A6H0XNR8_9PEZI</name>
<evidence type="ECO:0000256" key="3">
    <source>
        <dbReference type="ARBA" id="ARBA00022454"/>
    </source>
</evidence>
<reference evidence="10 11" key="1">
    <citation type="journal article" date="2016" name="Sci. Rep.">
        <title>Peltaster fructicola genome reveals evolution from an invasive phytopathogen to an ectophytic parasite.</title>
        <authorList>
            <person name="Xu C."/>
            <person name="Chen H."/>
            <person name="Gleason M.L."/>
            <person name="Xu J.R."/>
            <person name="Liu H."/>
            <person name="Zhang R."/>
            <person name="Sun G."/>
        </authorList>
    </citation>
    <scope>NUCLEOTIDE SEQUENCE [LARGE SCALE GENOMIC DNA]</scope>
    <source>
        <strain evidence="10 11">LNHT1506</strain>
    </source>
</reference>
<dbReference type="OrthoDB" id="1884855at2759"/>
<evidence type="ECO:0008006" key="12">
    <source>
        <dbReference type="Google" id="ProtNLM"/>
    </source>
</evidence>
<evidence type="ECO:0000256" key="7">
    <source>
        <dbReference type="ARBA" id="ARBA00023054"/>
    </source>
</evidence>
<accession>A0A6H0XNR8</accession>
<keyword evidence="5" id="KW-0498">Mitosis</keyword>
<dbReference type="GO" id="GO:0051301">
    <property type="term" value="P:cell division"/>
    <property type="evidence" value="ECO:0007669"/>
    <property type="project" value="UniProtKB-KW"/>
</dbReference>
<sequence>MARDTRKQVHSSPADPRPEYIAVYNRVEDIRHPQRNIILTCSACDGEPEARDNCVTHRALSTDASLLDEIINTVNELVFKAVDRLEEALSNAPADLLGYVLPAADAAGLDESSHEAALTDFKQKEIDIGIMQLESLLNAIVDKDFDKLEIYTLRNILAVGHADDSDLARWIRLEHYQDLNIDPGAQQITPEMIQLQRRKRHETAKLNLMLKEEHVKNAAIIEQLQSTIIQNESSPLGFVAFGSSSVRTSQDMEQILARLPMLQQCLANLKTAIAQPAVAVRASDDSSMMRRRKYLAQQSLKALEVHGLTVQKPDQLVASRLPANRDEVEGLEAIVQALGTADGVPD</sequence>
<evidence type="ECO:0000256" key="1">
    <source>
        <dbReference type="ARBA" id="ARBA00004629"/>
    </source>
</evidence>
<evidence type="ECO:0000256" key="6">
    <source>
        <dbReference type="ARBA" id="ARBA00022838"/>
    </source>
</evidence>
<keyword evidence="7" id="KW-0175">Coiled coil</keyword>
<dbReference type="Proteomes" id="UP000503462">
    <property type="component" value="Chromosome 1"/>
</dbReference>
<dbReference type="EMBL" id="CP051139">
    <property type="protein sequence ID" value="QIW96267.1"/>
    <property type="molecule type" value="Genomic_DNA"/>
</dbReference>
<evidence type="ECO:0000313" key="11">
    <source>
        <dbReference type="Proteomes" id="UP000503462"/>
    </source>
</evidence>
<evidence type="ECO:0000256" key="2">
    <source>
        <dbReference type="ARBA" id="ARBA00008643"/>
    </source>
</evidence>
<evidence type="ECO:0000256" key="4">
    <source>
        <dbReference type="ARBA" id="ARBA00022618"/>
    </source>
</evidence>
<gene>
    <name evidence="10" type="ORF">AMS68_001785</name>
</gene>
<dbReference type="PANTHER" id="PTHR14527">
    <property type="entry name" value="PROTEIN MIS12 HOMOLOG"/>
    <property type="match status" value="1"/>
</dbReference>
<comment type="similarity">
    <text evidence="2">Belongs to the mis12 family.</text>
</comment>
<protein>
    <recommendedName>
        <fullName evidence="12">Mis12 domain-containing protein</fullName>
    </recommendedName>
</protein>
<dbReference type="GO" id="GO:0005634">
    <property type="term" value="C:nucleus"/>
    <property type="evidence" value="ECO:0007669"/>
    <property type="project" value="InterPro"/>
</dbReference>
<evidence type="ECO:0000256" key="5">
    <source>
        <dbReference type="ARBA" id="ARBA00022776"/>
    </source>
</evidence>
<keyword evidence="9" id="KW-0137">Centromere</keyword>
<evidence type="ECO:0000313" key="10">
    <source>
        <dbReference type="EMBL" id="QIW96267.1"/>
    </source>
</evidence>
<dbReference type="GO" id="GO:0000070">
    <property type="term" value="P:mitotic sister chromatid segregation"/>
    <property type="evidence" value="ECO:0007669"/>
    <property type="project" value="TreeGrafter"/>
</dbReference>
<evidence type="ECO:0000256" key="8">
    <source>
        <dbReference type="ARBA" id="ARBA00023306"/>
    </source>
</evidence>
<keyword evidence="3" id="KW-0158">Chromosome</keyword>
<keyword evidence="11" id="KW-1185">Reference proteome</keyword>
<organism evidence="10 11">
    <name type="scientific">Peltaster fructicola</name>
    <dbReference type="NCBI Taxonomy" id="286661"/>
    <lineage>
        <taxon>Eukaryota</taxon>
        <taxon>Fungi</taxon>
        <taxon>Dikarya</taxon>
        <taxon>Ascomycota</taxon>
        <taxon>Pezizomycotina</taxon>
        <taxon>Dothideomycetes</taxon>
        <taxon>Dothideomycetes incertae sedis</taxon>
        <taxon>Peltaster</taxon>
    </lineage>
</organism>
<dbReference type="GO" id="GO:0000444">
    <property type="term" value="C:MIS12/MIND type complex"/>
    <property type="evidence" value="ECO:0007669"/>
    <property type="project" value="TreeGrafter"/>
</dbReference>
<keyword evidence="6" id="KW-0995">Kinetochore</keyword>
<dbReference type="PANTHER" id="PTHR14527:SF2">
    <property type="entry name" value="PROTEIN MIS12 HOMOLOG"/>
    <property type="match status" value="1"/>
</dbReference>
<keyword evidence="8" id="KW-0131">Cell cycle</keyword>
<evidence type="ECO:0000256" key="9">
    <source>
        <dbReference type="ARBA" id="ARBA00023328"/>
    </source>
</evidence>
<keyword evidence="4" id="KW-0132">Cell division</keyword>
<proteinExistence type="inferred from homology"/>